<dbReference type="InterPro" id="IPR043128">
    <property type="entry name" value="Rev_trsase/Diguanyl_cyclase"/>
</dbReference>
<reference evidence="1 2" key="1">
    <citation type="journal article" date="2021" name="Elife">
        <title>Chloroplast acquisition without the gene transfer in kleptoplastic sea slugs, Plakobranchus ocellatus.</title>
        <authorList>
            <person name="Maeda T."/>
            <person name="Takahashi S."/>
            <person name="Yoshida T."/>
            <person name="Shimamura S."/>
            <person name="Takaki Y."/>
            <person name="Nagai Y."/>
            <person name="Toyoda A."/>
            <person name="Suzuki Y."/>
            <person name="Arimoto A."/>
            <person name="Ishii H."/>
            <person name="Satoh N."/>
            <person name="Nishiyama T."/>
            <person name="Hasebe M."/>
            <person name="Maruyama T."/>
            <person name="Minagawa J."/>
            <person name="Obokata J."/>
            <person name="Shigenobu S."/>
        </authorList>
    </citation>
    <scope>NUCLEOTIDE SEQUENCE [LARGE SCALE GENOMIC DNA]</scope>
</reference>
<gene>
    <name evidence="1" type="ORF">PoB_005349500</name>
</gene>
<evidence type="ECO:0000313" key="1">
    <source>
        <dbReference type="EMBL" id="GFO26990.1"/>
    </source>
</evidence>
<dbReference type="EMBL" id="BLXT01005873">
    <property type="protein sequence ID" value="GFO26990.1"/>
    <property type="molecule type" value="Genomic_DNA"/>
</dbReference>
<sequence length="142" mass="16508">MAGLEPATERFLQISGRTHEPLCHRRPGSMRKKMIMSIKIKSQRQRHRISNKHKAIRLCRLMGYWQVPLSENSKAITAFPTELGLMQVKVMPFWLQCAPAAFSKLKRRVLKDVPNVKNYIDDIAFHNSTWGKSLEESEDNFK</sequence>
<dbReference type="Gene3D" id="3.30.70.270">
    <property type="match status" value="1"/>
</dbReference>
<dbReference type="Proteomes" id="UP000735302">
    <property type="component" value="Unassembled WGS sequence"/>
</dbReference>
<dbReference type="AlphaFoldDB" id="A0AAV4C5M2"/>
<accession>A0AAV4C5M2</accession>
<protein>
    <submittedName>
        <fullName evidence="1">Pol polyprotein</fullName>
    </submittedName>
</protein>
<keyword evidence="2" id="KW-1185">Reference proteome</keyword>
<name>A0AAV4C5M2_9GAST</name>
<dbReference type="InterPro" id="IPR043502">
    <property type="entry name" value="DNA/RNA_pol_sf"/>
</dbReference>
<proteinExistence type="predicted"/>
<comment type="caution">
    <text evidence="1">The sequence shown here is derived from an EMBL/GenBank/DDBJ whole genome shotgun (WGS) entry which is preliminary data.</text>
</comment>
<organism evidence="1 2">
    <name type="scientific">Plakobranchus ocellatus</name>
    <dbReference type="NCBI Taxonomy" id="259542"/>
    <lineage>
        <taxon>Eukaryota</taxon>
        <taxon>Metazoa</taxon>
        <taxon>Spiralia</taxon>
        <taxon>Lophotrochozoa</taxon>
        <taxon>Mollusca</taxon>
        <taxon>Gastropoda</taxon>
        <taxon>Heterobranchia</taxon>
        <taxon>Euthyneura</taxon>
        <taxon>Panpulmonata</taxon>
        <taxon>Sacoglossa</taxon>
        <taxon>Placobranchoidea</taxon>
        <taxon>Plakobranchidae</taxon>
        <taxon>Plakobranchus</taxon>
    </lineage>
</organism>
<dbReference type="PANTHER" id="PTHR24559:SF444">
    <property type="entry name" value="REVERSE TRANSCRIPTASE DOMAIN-CONTAINING PROTEIN"/>
    <property type="match status" value="1"/>
</dbReference>
<dbReference type="PANTHER" id="PTHR24559">
    <property type="entry name" value="TRANSPOSON TY3-I GAG-POL POLYPROTEIN"/>
    <property type="match status" value="1"/>
</dbReference>
<dbReference type="Gene3D" id="3.10.10.10">
    <property type="entry name" value="HIV Type 1 Reverse Transcriptase, subunit A, domain 1"/>
    <property type="match status" value="1"/>
</dbReference>
<evidence type="ECO:0000313" key="2">
    <source>
        <dbReference type="Proteomes" id="UP000735302"/>
    </source>
</evidence>
<dbReference type="InterPro" id="IPR053134">
    <property type="entry name" value="RNA-dir_DNA_polymerase"/>
</dbReference>
<dbReference type="SUPFAM" id="SSF56672">
    <property type="entry name" value="DNA/RNA polymerases"/>
    <property type="match status" value="1"/>
</dbReference>